<dbReference type="OrthoDB" id="9807264at2"/>
<dbReference type="EMBL" id="PKQI01000001">
    <property type="protein sequence ID" value="NNV19495.1"/>
    <property type="molecule type" value="Genomic_DNA"/>
</dbReference>
<evidence type="ECO:0000313" key="7">
    <source>
        <dbReference type="Proteomes" id="UP000526233"/>
    </source>
</evidence>
<dbReference type="InterPro" id="IPR005631">
    <property type="entry name" value="SDH"/>
</dbReference>
<name>A0A1A9FQ84_9HYPH</name>
<evidence type="ECO:0000256" key="3">
    <source>
        <dbReference type="ARBA" id="ARBA00023186"/>
    </source>
</evidence>
<organism evidence="5 6">
    <name type="scientific">Brucella pseudogrignonensis</name>
    <dbReference type="NCBI Taxonomy" id="419475"/>
    <lineage>
        <taxon>Bacteria</taxon>
        <taxon>Pseudomonadati</taxon>
        <taxon>Pseudomonadota</taxon>
        <taxon>Alphaproteobacteria</taxon>
        <taxon>Hyphomicrobiales</taxon>
        <taxon>Brucellaceae</taxon>
        <taxon>Brucella/Ochrobactrum group</taxon>
        <taxon>Brucella</taxon>
    </lineage>
</organism>
<dbReference type="Proteomes" id="UP000216188">
    <property type="component" value="Unassembled WGS sequence"/>
</dbReference>
<dbReference type="Gene3D" id="1.10.150.250">
    <property type="entry name" value="Flavinator of succinate dehydrogenase"/>
    <property type="match status" value="1"/>
</dbReference>
<dbReference type="InterPro" id="IPR036714">
    <property type="entry name" value="SDH_sf"/>
</dbReference>
<evidence type="ECO:0000313" key="5">
    <source>
        <dbReference type="EMBL" id="OYR21525.1"/>
    </source>
</evidence>
<comment type="similarity">
    <text evidence="1">Belongs to the SdhE FAD assembly factor family.</text>
</comment>
<reference evidence="4 7" key="2">
    <citation type="submission" date="2018-11" db="EMBL/GenBank/DDBJ databases">
        <title>Genome sequencing and analysis.</title>
        <authorList>
            <person name="Huang Y.-T."/>
        </authorList>
    </citation>
    <scope>NUCLEOTIDE SEQUENCE [LARGE SCALE GENOMIC DNA]</scope>
    <source>
        <strain evidence="4 7">SHIN</strain>
    </source>
</reference>
<sequence length="95" mass="11284">MTGSTLAAGNLDVRRRKLLFRAWHRGMREMDLILGQYADQYLPDFTDAQLDEFEQILEVLDRDLLKWVTGESETPQEYDTPLFRDIIAFRDRIEF</sequence>
<dbReference type="EMBL" id="NNRM01000047">
    <property type="protein sequence ID" value="OYR21525.1"/>
    <property type="molecule type" value="Genomic_DNA"/>
</dbReference>
<evidence type="ECO:0000256" key="2">
    <source>
        <dbReference type="ARBA" id="ARBA00019418"/>
    </source>
</evidence>
<protein>
    <recommendedName>
        <fullName evidence="2">FAD assembly factor SdhE</fullName>
    </recommendedName>
</protein>
<evidence type="ECO:0000313" key="6">
    <source>
        <dbReference type="Proteomes" id="UP000216188"/>
    </source>
</evidence>
<comment type="caution">
    <text evidence="5">The sequence shown here is derived from an EMBL/GenBank/DDBJ whole genome shotgun (WGS) entry which is preliminary data.</text>
</comment>
<gene>
    <name evidence="5" type="ORF">CEV34_4861</name>
    <name evidence="4" type="ORF">EHE22_03500</name>
</gene>
<keyword evidence="6" id="KW-1185">Reference proteome</keyword>
<dbReference type="STRING" id="419475.A8A54_13210"/>
<proteinExistence type="inferred from homology"/>
<evidence type="ECO:0000256" key="1">
    <source>
        <dbReference type="ARBA" id="ARBA00008571"/>
    </source>
</evidence>
<evidence type="ECO:0000313" key="4">
    <source>
        <dbReference type="EMBL" id="NNV19495.1"/>
    </source>
</evidence>
<keyword evidence="3" id="KW-0143">Chaperone</keyword>
<dbReference type="RefSeq" id="WP_064321612.1">
    <property type="nucleotide sequence ID" value="NZ_CAXURC020000002.1"/>
</dbReference>
<dbReference type="PANTHER" id="PTHR12469:SF2">
    <property type="entry name" value="SUCCINATE DEHYDROGENASE ASSEMBLY FACTOR 2, MITOCHONDRIAL"/>
    <property type="match status" value="1"/>
</dbReference>
<dbReference type="KEGG" id="ops:A8A54_13210"/>
<dbReference type="Proteomes" id="UP000526233">
    <property type="component" value="Unassembled WGS sequence"/>
</dbReference>
<dbReference type="Pfam" id="PF03937">
    <property type="entry name" value="Sdh5"/>
    <property type="match status" value="1"/>
</dbReference>
<dbReference type="PANTHER" id="PTHR12469">
    <property type="entry name" value="PROTEIN EMI5 HOMOLOG, MITOCHONDRIAL"/>
    <property type="match status" value="1"/>
</dbReference>
<dbReference type="AlphaFoldDB" id="A0A1A9FQ84"/>
<dbReference type="GO" id="GO:0006099">
    <property type="term" value="P:tricarboxylic acid cycle"/>
    <property type="evidence" value="ECO:0007669"/>
    <property type="project" value="TreeGrafter"/>
</dbReference>
<accession>A0A1A9FQ84</accession>
<reference evidence="5 6" key="1">
    <citation type="submission" date="2017-07" db="EMBL/GenBank/DDBJ databases">
        <title>Phylogenetic study on the rhizospheric bacterium Ochrobactrum sp. A44.</title>
        <authorList>
            <person name="Krzyzanowska D.M."/>
            <person name="Ossowicki A."/>
            <person name="Rajewska M."/>
            <person name="Maciag T."/>
            <person name="Kaczynski Z."/>
            <person name="Czerwicka M."/>
            <person name="Jafra S."/>
        </authorList>
    </citation>
    <scope>NUCLEOTIDE SEQUENCE [LARGE SCALE GENOMIC DNA]</scope>
    <source>
        <strain evidence="5 6">CCUG 30717</strain>
    </source>
</reference>
<dbReference type="SUPFAM" id="SSF109910">
    <property type="entry name" value="YgfY-like"/>
    <property type="match status" value="1"/>
</dbReference>